<organism evidence="12 13">
    <name type="scientific">Blomia tropicalis</name>
    <name type="common">Mite</name>
    <dbReference type="NCBI Taxonomy" id="40697"/>
    <lineage>
        <taxon>Eukaryota</taxon>
        <taxon>Metazoa</taxon>
        <taxon>Ecdysozoa</taxon>
        <taxon>Arthropoda</taxon>
        <taxon>Chelicerata</taxon>
        <taxon>Arachnida</taxon>
        <taxon>Acari</taxon>
        <taxon>Acariformes</taxon>
        <taxon>Sarcoptiformes</taxon>
        <taxon>Astigmata</taxon>
        <taxon>Glycyphagoidea</taxon>
        <taxon>Echimyopodidae</taxon>
        <taxon>Blomia</taxon>
    </lineage>
</organism>
<keyword evidence="6 8" id="KW-0472">Membrane</keyword>
<feature type="domain" description="Anoctamin transmembrane" evidence="10">
    <location>
        <begin position="284"/>
        <end position="863"/>
    </location>
</feature>
<feature type="domain" description="Anoctamin dimerisation" evidence="11">
    <location>
        <begin position="80"/>
        <end position="281"/>
    </location>
</feature>
<dbReference type="GO" id="GO:0046983">
    <property type="term" value="F:protein dimerization activity"/>
    <property type="evidence" value="ECO:0007669"/>
    <property type="project" value="InterPro"/>
</dbReference>
<evidence type="ECO:0000256" key="9">
    <source>
        <dbReference type="SAM" id="MobiDB-lite"/>
    </source>
</evidence>
<evidence type="ECO:0000256" key="5">
    <source>
        <dbReference type="ARBA" id="ARBA00022989"/>
    </source>
</evidence>
<protein>
    <recommendedName>
        <fullName evidence="8">Anoctamin</fullName>
    </recommendedName>
</protein>
<feature type="transmembrane region" description="Helical" evidence="8">
    <location>
        <begin position="457"/>
        <end position="486"/>
    </location>
</feature>
<keyword evidence="13" id="KW-1185">Reference proteome</keyword>
<dbReference type="InterPro" id="IPR007632">
    <property type="entry name" value="Anoctamin"/>
</dbReference>
<dbReference type="Pfam" id="PF16178">
    <property type="entry name" value="Anoct_dimer"/>
    <property type="match status" value="1"/>
</dbReference>
<evidence type="ECO:0000256" key="6">
    <source>
        <dbReference type="ARBA" id="ARBA00023136"/>
    </source>
</evidence>
<feature type="compositionally biased region" description="Basic and acidic residues" evidence="9">
    <location>
        <begin position="22"/>
        <end position="32"/>
    </location>
</feature>
<feature type="transmembrane region" description="Helical" evidence="8">
    <location>
        <begin position="301"/>
        <end position="322"/>
    </location>
</feature>
<evidence type="ECO:0000256" key="3">
    <source>
        <dbReference type="ARBA" id="ARBA00022475"/>
    </source>
</evidence>
<keyword evidence="4 8" id="KW-0812">Transmembrane</keyword>
<dbReference type="AlphaFoldDB" id="A0A9Q0MEL2"/>
<feature type="transmembrane region" description="Helical" evidence="8">
    <location>
        <begin position="550"/>
        <end position="571"/>
    </location>
</feature>
<sequence length="904" mass="105427">MPQNGKVDLLLKTLGTIDIDKLDGSNENRNDVEDGFNNNDDYTNPDDGCSIIQIDNDLIPPTIPKRTTSYLTMESPDQYVKRIDYVLVYRNRPNNNYETPQNFEVIRTMFETNLEMEGLILRHVNSTVENEYCFVHIYANWDVLSRYAEVMALRMPMKTIKSNLKILFDEDCNKETKAFTTIFTRDKEYLFDIPEHDREEFFSPSQRTEIIDFILRRTRFNDRKDVFSIGINKLLSDSVYVSAYPLHDDSKESLVLKNTSKRGELLKQWATIRRCFYLQPLNDIVAYFGVKISMYFAWVGFYTYMLVPAALMGILCVVYGGITMSSSEVVKDVCNHPNTEWMCPICALKCNYTRIAEGCTETKASYAFGNVTTIVFAIFISVWATIYLELWKRYSAKISHQWDLSDFSTVDEYPRPEFLANLSKSKKRRLNPVTRIEEPYIPFIWGRLPYFLVSSSLVFMCISIAILIMVSIIIYRVSVQIALIAMFNSNHSSLTQYSFLQKYGDIMVTATAATINLCLILLLSWVYKNLAYFFTEMEKPRTQIEFDNSLTLKMFLFEFVNYYSSFFYIAFFKGRFKLDPPEGGLRAVSHNYLVESCPVGGCYFDLVIQMVIIFIGKAVIGAGVEYLWPYLQSIYNRRRYLATNSTQASSNNPEQSKLEQWEEDFLLESWNHMSLFYEYLELVIQFGFVTLFVSAFPLAPLFALINNIFEIRLDARKMLYNYKRPVAQRVKNIGIWYAIMDAIGKISVFTNSMIIAFTTDIIPQLVYYFNNNYSMNGYFNSTLSVYEITKFDPSINVNNCVYAAYRNPPDSPERYEFTSQHWRMLIYKIIFVVAFQNVVAALNSFLKWVIPDEPRQLRLQKRQHLYLTNELIIRNELSKNLRKSNIPNRKVMSNIEPRFIKPLG</sequence>
<keyword evidence="5 8" id="KW-1133">Transmembrane helix</keyword>
<dbReference type="PANTHER" id="PTHR12308:SF83">
    <property type="entry name" value="ANOCTAMIN"/>
    <property type="match status" value="1"/>
</dbReference>
<evidence type="ECO:0000256" key="4">
    <source>
        <dbReference type="ARBA" id="ARBA00022692"/>
    </source>
</evidence>
<dbReference type="Pfam" id="PF04547">
    <property type="entry name" value="Anoctamin"/>
    <property type="match status" value="1"/>
</dbReference>
<dbReference type="PANTHER" id="PTHR12308">
    <property type="entry name" value="ANOCTAMIN"/>
    <property type="match status" value="1"/>
</dbReference>
<feature type="transmembrane region" description="Helical" evidence="8">
    <location>
        <begin position="367"/>
        <end position="388"/>
    </location>
</feature>
<accession>A0A9Q0MEL2</accession>
<dbReference type="InterPro" id="IPR032394">
    <property type="entry name" value="Anoct_dimer"/>
</dbReference>
<evidence type="ECO:0000313" key="13">
    <source>
        <dbReference type="Proteomes" id="UP001142055"/>
    </source>
</evidence>
<dbReference type="Proteomes" id="UP001142055">
    <property type="component" value="Chromosome 1"/>
</dbReference>
<name>A0A9Q0MEL2_BLOTA</name>
<evidence type="ECO:0000256" key="1">
    <source>
        <dbReference type="ARBA" id="ARBA00004651"/>
    </source>
</evidence>
<feature type="transmembrane region" description="Helical" evidence="8">
    <location>
        <begin position="825"/>
        <end position="850"/>
    </location>
</feature>
<dbReference type="EMBL" id="JAPWDV010000001">
    <property type="protein sequence ID" value="KAJ6224430.1"/>
    <property type="molecule type" value="Genomic_DNA"/>
</dbReference>
<evidence type="ECO:0000313" key="12">
    <source>
        <dbReference type="EMBL" id="KAJ6224430.1"/>
    </source>
</evidence>
<comment type="subcellular location">
    <subcellularLocation>
        <location evidence="1">Cell membrane</location>
        <topology evidence="1">Multi-pass membrane protein</topology>
    </subcellularLocation>
    <subcellularLocation>
        <location evidence="8">Membrane</location>
        <topology evidence="8">Multi-pass membrane protein</topology>
    </subcellularLocation>
</comment>
<evidence type="ECO:0000256" key="2">
    <source>
        <dbReference type="ARBA" id="ARBA00009671"/>
    </source>
</evidence>
<keyword evidence="7" id="KW-0325">Glycoprotein</keyword>
<keyword evidence="3" id="KW-1003">Cell membrane</keyword>
<dbReference type="InterPro" id="IPR049452">
    <property type="entry name" value="Anoctamin_TM"/>
</dbReference>
<dbReference type="GO" id="GO:0005886">
    <property type="term" value="C:plasma membrane"/>
    <property type="evidence" value="ECO:0007669"/>
    <property type="project" value="UniProtKB-SubCell"/>
</dbReference>
<feature type="transmembrane region" description="Helical" evidence="8">
    <location>
        <begin position="682"/>
        <end position="709"/>
    </location>
</feature>
<feature type="transmembrane region" description="Helical" evidence="8">
    <location>
        <begin position="506"/>
        <end position="530"/>
    </location>
</feature>
<evidence type="ECO:0000256" key="8">
    <source>
        <dbReference type="RuleBase" id="RU280814"/>
    </source>
</evidence>
<gene>
    <name evidence="12" type="ORF">RDWZM_002975</name>
</gene>
<comment type="caution">
    <text evidence="12">The sequence shown here is derived from an EMBL/GenBank/DDBJ whole genome shotgun (WGS) entry which is preliminary data.</text>
</comment>
<reference evidence="12" key="1">
    <citation type="submission" date="2022-12" db="EMBL/GenBank/DDBJ databases">
        <title>Genome assemblies of Blomia tropicalis.</title>
        <authorList>
            <person name="Cui Y."/>
        </authorList>
    </citation>
    <scope>NUCLEOTIDE SEQUENCE</scope>
    <source>
        <tissue evidence="12">Adult mites</tissue>
    </source>
</reference>
<comment type="similarity">
    <text evidence="2 8">Belongs to the anoctamin family.</text>
</comment>
<feature type="region of interest" description="Disordered" evidence="9">
    <location>
        <begin position="22"/>
        <end position="44"/>
    </location>
</feature>
<evidence type="ECO:0000256" key="7">
    <source>
        <dbReference type="ARBA" id="ARBA00023180"/>
    </source>
</evidence>
<feature type="transmembrane region" description="Helical" evidence="8">
    <location>
        <begin position="748"/>
        <end position="769"/>
    </location>
</feature>
<evidence type="ECO:0000259" key="11">
    <source>
        <dbReference type="Pfam" id="PF16178"/>
    </source>
</evidence>
<evidence type="ECO:0000259" key="10">
    <source>
        <dbReference type="Pfam" id="PF04547"/>
    </source>
</evidence>
<dbReference type="GO" id="GO:0005254">
    <property type="term" value="F:chloride channel activity"/>
    <property type="evidence" value="ECO:0007669"/>
    <property type="project" value="TreeGrafter"/>
</dbReference>
<dbReference type="OMA" id="NYKRPVA"/>
<proteinExistence type="inferred from homology"/>